<proteinExistence type="inferred from homology"/>
<dbReference type="PANTHER" id="PTHR21035:SF2">
    <property type="entry name" value="SMALL RIBOSOMAL SUBUNIT PROTEIN MS26"/>
    <property type="match status" value="1"/>
</dbReference>
<evidence type="ECO:0000256" key="8">
    <source>
        <dbReference type="ARBA" id="ARBA00035344"/>
    </source>
</evidence>
<dbReference type="STRING" id="7574.A0A1S3IIW6"/>
<dbReference type="InParanoid" id="A0A1S3IIW6"/>
<evidence type="ECO:0000256" key="6">
    <source>
        <dbReference type="ARBA" id="ARBA00023274"/>
    </source>
</evidence>
<feature type="coiled-coil region" evidence="9">
    <location>
        <begin position="93"/>
        <end position="142"/>
    </location>
</feature>
<evidence type="ECO:0000256" key="4">
    <source>
        <dbReference type="ARBA" id="ARBA00022980"/>
    </source>
</evidence>
<reference evidence="12" key="1">
    <citation type="submission" date="2025-08" db="UniProtKB">
        <authorList>
            <consortium name="RefSeq"/>
        </authorList>
    </citation>
    <scope>IDENTIFICATION</scope>
    <source>
        <tissue evidence="12">Gonads</tissue>
    </source>
</reference>
<evidence type="ECO:0000256" key="1">
    <source>
        <dbReference type="ARBA" id="ARBA00004173"/>
    </source>
</evidence>
<evidence type="ECO:0000313" key="11">
    <source>
        <dbReference type="Proteomes" id="UP000085678"/>
    </source>
</evidence>
<name>A0A1S3IIW6_LINAN</name>
<gene>
    <name evidence="12" type="primary">LOC106164460</name>
</gene>
<dbReference type="GO" id="GO:0005763">
    <property type="term" value="C:mitochondrial small ribosomal subunit"/>
    <property type="evidence" value="ECO:0007669"/>
    <property type="project" value="InterPro"/>
</dbReference>
<keyword evidence="3" id="KW-0809">Transit peptide</keyword>
<feature type="region of interest" description="Disordered" evidence="10">
    <location>
        <begin position="218"/>
        <end position="280"/>
    </location>
</feature>
<evidence type="ECO:0000256" key="3">
    <source>
        <dbReference type="ARBA" id="ARBA00022946"/>
    </source>
</evidence>
<comment type="similarity">
    <text evidence="2">Belongs to the mitochondrion-specific ribosomal protein mS26 family.</text>
</comment>
<sequence>MTSSLRCLCSKKHIFDTLRTPYHAAVSLQFVRWRMHRGVPRPLHKLEKKIGPKINVEDEYEKTWKREMHKKYRSQMNALRSEIVRDTLHWLGMNKVEHLMASQKTQMAEWEESHKLNDLWNAEIAKQREERMMKERRKVEAANYQKMVVGLRKREIRREMAESFLGEYSSMITPDNLDEKIREALDAQVQHSRPLDNEGKPEPIMMDMLYNQVPEDETWKADSEEREKDLSEDPDDNDASYLDSDLGEEMEGMDVDAIEAEDFNHGDEAEETNDGQDKKS</sequence>
<feature type="compositionally biased region" description="Basic and acidic residues" evidence="10">
    <location>
        <begin position="218"/>
        <end position="231"/>
    </location>
</feature>
<dbReference type="InterPro" id="IPR026140">
    <property type="entry name" value="Ribosomal_mS26"/>
</dbReference>
<dbReference type="GeneID" id="106164460"/>
<dbReference type="RefSeq" id="XP_013397831.1">
    <property type="nucleotide sequence ID" value="XM_013542377.1"/>
</dbReference>
<evidence type="ECO:0000256" key="5">
    <source>
        <dbReference type="ARBA" id="ARBA00023128"/>
    </source>
</evidence>
<comment type="subcellular location">
    <subcellularLocation>
        <location evidence="1">Mitochondrion</location>
    </subcellularLocation>
</comment>
<accession>A0A1S3IIW6</accession>
<keyword evidence="6" id="KW-0687">Ribonucleoprotein</keyword>
<organism evidence="11 12">
    <name type="scientific">Lingula anatina</name>
    <name type="common">Brachiopod</name>
    <name type="synonym">Lingula unguis</name>
    <dbReference type="NCBI Taxonomy" id="7574"/>
    <lineage>
        <taxon>Eukaryota</taxon>
        <taxon>Metazoa</taxon>
        <taxon>Spiralia</taxon>
        <taxon>Lophotrochozoa</taxon>
        <taxon>Brachiopoda</taxon>
        <taxon>Linguliformea</taxon>
        <taxon>Lingulata</taxon>
        <taxon>Lingulida</taxon>
        <taxon>Linguloidea</taxon>
        <taxon>Lingulidae</taxon>
        <taxon>Lingula</taxon>
    </lineage>
</organism>
<evidence type="ECO:0000256" key="7">
    <source>
        <dbReference type="ARBA" id="ARBA00035138"/>
    </source>
</evidence>
<keyword evidence="11" id="KW-1185">Reference proteome</keyword>
<dbReference type="AlphaFoldDB" id="A0A1S3IIW6"/>
<keyword evidence="5" id="KW-0496">Mitochondrion</keyword>
<evidence type="ECO:0000256" key="2">
    <source>
        <dbReference type="ARBA" id="ARBA00009672"/>
    </source>
</evidence>
<evidence type="ECO:0000313" key="12">
    <source>
        <dbReference type="RefSeq" id="XP_013397831.1"/>
    </source>
</evidence>
<dbReference type="KEGG" id="lak:106164460"/>
<dbReference type="PANTHER" id="PTHR21035">
    <property type="entry name" value="28S RIBOSOMAL PROTEIN S26, MITOCHONDRIAL"/>
    <property type="match status" value="1"/>
</dbReference>
<keyword evidence="9" id="KW-0175">Coiled coil</keyword>
<dbReference type="Proteomes" id="UP000085678">
    <property type="component" value="Unplaced"/>
</dbReference>
<protein>
    <recommendedName>
        <fullName evidence="7">Small ribosomal subunit protein mS26</fullName>
    </recommendedName>
    <alternativeName>
        <fullName evidence="8">28S ribosomal protein S26, mitochondrial</fullName>
    </alternativeName>
</protein>
<dbReference type="FunCoup" id="A0A1S3IIW6">
    <property type="interactions" value="447"/>
</dbReference>
<evidence type="ECO:0000256" key="9">
    <source>
        <dbReference type="SAM" id="Coils"/>
    </source>
</evidence>
<dbReference type="Pfam" id="PF14943">
    <property type="entry name" value="MRP-S26"/>
    <property type="match status" value="1"/>
</dbReference>
<feature type="compositionally biased region" description="Acidic residues" evidence="10">
    <location>
        <begin position="245"/>
        <end position="261"/>
    </location>
</feature>
<evidence type="ECO:0000256" key="10">
    <source>
        <dbReference type="SAM" id="MobiDB-lite"/>
    </source>
</evidence>
<keyword evidence="4 12" id="KW-0689">Ribosomal protein</keyword>